<organism evidence="1 2">
    <name type="scientific">Agrocybe chaxingu</name>
    <dbReference type="NCBI Taxonomy" id="84603"/>
    <lineage>
        <taxon>Eukaryota</taxon>
        <taxon>Fungi</taxon>
        <taxon>Dikarya</taxon>
        <taxon>Basidiomycota</taxon>
        <taxon>Agaricomycotina</taxon>
        <taxon>Agaricomycetes</taxon>
        <taxon>Agaricomycetidae</taxon>
        <taxon>Agaricales</taxon>
        <taxon>Agaricineae</taxon>
        <taxon>Strophariaceae</taxon>
        <taxon>Agrocybe</taxon>
    </lineage>
</organism>
<comment type="caution">
    <text evidence="1">The sequence shown here is derived from an EMBL/GenBank/DDBJ whole genome shotgun (WGS) entry which is preliminary data.</text>
</comment>
<dbReference type="Proteomes" id="UP001148786">
    <property type="component" value="Unassembled WGS sequence"/>
</dbReference>
<evidence type="ECO:0000313" key="2">
    <source>
        <dbReference type="Proteomes" id="UP001148786"/>
    </source>
</evidence>
<dbReference type="EMBL" id="JANKHO010003532">
    <property type="protein sequence ID" value="KAJ3482844.1"/>
    <property type="molecule type" value="Genomic_DNA"/>
</dbReference>
<evidence type="ECO:0000313" key="1">
    <source>
        <dbReference type="EMBL" id="KAJ3482844.1"/>
    </source>
</evidence>
<dbReference type="AlphaFoldDB" id="A0A9W8MQJ1"/>
<name>A0A9W8MQJ1_9AGAR</name>
<reference evidence="1" key="1">
    <citation type="submission" date="2022-07" db="EMBL/GenBank/DDBJ databases">
        <title>Genome Sequence of Agrocybe chaxingu.</title>
        <authorList>
            <person name="Buettner E."/>
        </authorList>
    </citation>
    <scope>NUCLEOTIDE SEQUENCE</scope>
    <source>
        <strain evidence="1">MP-N11</strain>
    </source>
</reference>
<sequence length="125" mass="13989">MDVLIFAESDSDRISPAWANIRPIDANYVGSVEGIRDLYGGVVLAWSMTKWMCVRNAHSSFLLVPFHGTVLIDLHLPCPTLQAREFRQHMCHLHASLPSSHIHLAPKTDEDVLSITPSGVSEEWK</sequence>
<protein>
    <submittedName>
        <fullName evidence="1">Uncharacterized protein</fullName>
    </submittedName>
</protein>
<accession>A0A9W8MQJ1</accession>
<gene>
    <name evidence="1" type="ORF">NLJ89_g12115</name>
</gene>
<proteinExistence type="predicted"/>
<keyword evidence="2" id="KW-1185">Reference proteome</keyword>